<keyword evidence="13 14" id="KW-0460">Magnesium</keyword>
<keyword evidence="10 14" id="KW-0479">Metal-binding</keyword>
<dbReference type="PROSITE" id="PS51975">
    <property type="entry name" value="RNASE_H_2"/>
    <property type="match status" value="1"/>
</dbReference>
<dbReference type="EC" id="3.1.26.4" evidence="6 14"/>
<dbReference type="InterPro" id="IPR004641">
    <property type="entry name" value="RNase_HIII"/>
</dbReference>
<protein>
    <recommendedName>
        <fullName evidence="7 14">Ribonuclease HIII</fullName>
        <shortName evidence="14">RNase HIII</shortName>
        <ecNumber evidence="6 14">3.1.26.4</ecNumber>
    </recommendedName>
</protein>
<dbReference type="CDD" id="cd14796">
    <property type="entry name" value="RNAse_HIII_N"/>
    <property type="match status" value="1"/>
</dbReference>
<dbReference type="SUPFAM" id="SSF53098">
    <property type="entry name" value="Ribonuclease H-like"/>
    <property type="match status" value="1"/>
</dbReference>
<dbReference type="CDD" id="cd06590">
    <property type="entry name" value="RNase_HII_bacteria_HIII_like"/>
    <property type="match status" value="1"/>
</dbReference>
<dbReference type="PIRSF" id="PIRSF037748">
    <property type="entry name" value="RnhC"/>
    <property type="match status" value="1"/>
</dbReference>
<evidence type="ECO:0000259" key="16">
    <source>
        <dbReference type="PROSITE" id="PS51975"/>
    </source>
</evidence>
<dbReference type="InterPro" id="IPR036397">
    <property type="entry name" value="RNaseH_sf"/>
</dbReference>
<comment type="cofactor">
    <cofactor evidence="2">
        <name>Mg(2+)</name>
        <dbReference type="ChEBI" id="CHEBI:18420"/>
    </cofactor>
</comment>
<evidence type="ECO:0000256" key="14">
    <source>
        <dbReference type="HAMAP-Rule" id="MF_00053"/>
    </source>
</evidence>
<sequence length="298" mass="33406">MSAPFVTTISLESQKRLKQTLEKKNFVFSYPQYTIFQAKSPTVCCTLYSSGKLVVQGKGSQEFIEFVLEPEVLHVISSHTLEQNLRPRIGVDESGKGDFFGPLCIAGVYAPDKRILQELYKTKIQDSKTLRDTTILSLAKTIRSLCTYDVMTLYPEKYNELYGKFRNLNALLAWGHATVIDNLAPCPAQEVFAISDQFASSEQLLLEALKKKNSEILLIQKTKAEADIVVAAASILAREAFITSMKKLEALYKVQLPKGVSVRVLETGKHIVHSYGKEALRKLCKMHFKTYAEVCGSH</sequence>
<evidence type="ECO:0000256" key="15">
    <source>
        <dbReference type="PROSITE-ProRule" id="PRU01319"/>
    </source>
</evidence>
<dbReference type="GO" id="GO:0003723">
    <property type="term" value="F:RNA binding"/>
    <property type="evidence" value="ECO:0007669"/>
    <property type="project" value="UniProtKB-UniRule"/>
</dbReference>
<dbReference type="Pfam" id="PF01351">
    <property type="entry name" value="RNase_HII"/>
    <property type="match status" value="1"/>
</dbReference>
<keyword evidence="9 14" id="KW-0540">Nuclease</keyword>
<dbReference type="PANTHER" id="PTHR10954:SF23">
    <property type="entry name" value="RIBONUCLEASE"/>
    <property type="match status" value="1"/>
</dbReference>
<feature type="binding site" evidence="14 15">
    <location>
        <position position="93"/>
    </location>
    <ligand>
        <name>a divalent metal cation</name>
        <dbReference type="ChEBI" id="CHEBI:60240"/>
    </ligand>
</feature>
<evidence type="ECO:0000313" key="17">
    <source>
        <dbReference type="EMBL" id="AEB41595.1"/>
    </source>
</evidence>
<dbReference type="InterPro" id="IPR012295">
    <property type="entry name" value="TBP_dom_sf"/>
</dbReference>
<keyword evidence="18" id="KW-1185">Reference proteome</keyword>
<evidence type="ECO:0000256" key="4">
    <source>
        <dbReference type="ARBA" id="ARBA00004496"/>
    </source>
</evidence>
<dbReference type="GO" id="GO:0006298">
    <property type="term" value="P:mismatch repair"/>
    <property type="evidence" value="ECO:0007669"/>
    <property type="project" value="TreeGrafter"/>
</dbReference>
<keyword evidence="8 14" id="KW-0963">Cytoplasm</keyword>
<dbReference type="HAMAP" id="MF_00053">
    <property type="entry name" value="RNase_HIII"/>
    <property type="match status" value="1"/>
</dbReference>
<evidence type="ECO:0000256" key="11">
    <source>
        <dbReference type="ARBA" id="ARBA00022759"/>
    </source>
</evidence>
<feature type="binding site" evidence="14 15">
    <location>
        <position position="92"/>
    </location>
    <ligand>
        <name>a divalent metal cation</name>
        <dbReference type="ChEBI" id="CHEBI:60240"/>
    </ligand>
</feature>
<organism evidence="17 18">
    <name type="scientific">Chlamydia pecorum (strain ATCC VR-628 / DSM 29919 / E58)</name>
    <name type="common">Chlamydophila pecorum</name>
    <dbReference type="NCBI Taxonomy" id="331635"/>
    <lineage>
        <taxon>Bacteria</taxon>
        <taxon>Pseudomonadati</taxon>
        <taxon>Chlamydiota</taxon>
        <taxon>Chlamydiia</taxon>
        <taxon>Chlamydiales</taxon>
        <taxon>Chlamydiaceae</taxon>
        <taxon>Chlamydia/Chlamydophila group</taxon>
        <taxon>Chlamydia</taxon>
    </lineage>
</organism>
<evidence type="ECO:0000256" key="2">
    <source>
        <dbReference type="ARBA" id="ARBA00001946"/>
    </source>
</evidence>
<comment type="catalytic activity">
    <reaction evidence="1 14 15">
        <text>Endonucleolytic cleavage to 5'-phosphomonoester.</text>
        <dbReference type="EC" id="3.1.26.4"/>
    </reaction>
</comment>
<comment type="subcellular location">
    <subcellularLocation>
        <location evidence="4 14">Cytoplasm</location>
    </subcellularLocation>
</comment>
<evidence type="ECO:0000256" key="1">
    <source>
        <dbReference type="ARBA" id="ARBA00000077"/>
    </source>
</evidence>
<dbReference type="GO" id="GO:0032299">
    <property type="term" value="C:ribonuclease H2 complex"/>
    <property type="evidence" value="ECO:0007669"/>
    <property type="project" value="TreeGrafter"/>
</dbReference>
<dbReference type="KEGG" id="cpm:G5S_0634"/>
<proteinExistence type="inferred from homology"/>
<evidence type="ECO:0000256" key="8">
    <source>
        <dbReference type="ARBA" id="ARBA00022490"/>
    </source>
</evidence>
<keyword evidence="12 14" id="KW-0378">Hydrolase</keyword>
<dbReference type="GO" id="GO:0004523">
    <property type="term" value="F:RNA-DNA hybrid ribonuclease activity"/>
    <property type="evidence" value="ECO:0007669"/>
    <property type="project" value="UniProtKB-UniRule"/>
</dbReference>
<dbReference type="InterPro" id="IPR001352">
    <property type="entry name" value="RNase_HII/HIII"/>
</dbReference>
<feature type="domain" description="RNase H type-2" evidence="16">
    <location>
        <begin position="86"/>
        <end position="298"/>
    </location>
</feature>
<dbReference type="Pfam" id="PF11858">
    <property type="entry name" value="DUF3378"/>
    <property type="match status" value="1"/>
</dbReference>
<accession>A0AA34WI50</accession>
<dbReference type="NCBIfam" id="TIGR00716">
    <property type="entry name" value="rnhC"/>
    <property type="match status" value="1"/>
</dbReference>
<gene>
    <name evidence="14 17" type="primary">rnhC</name>
    <name evidence="17" type="ordered locus">G5S_0634</name>
</gene>
<dbReference type="GO" id="GO:0043137">
    <property type="term" value="P:DNA replication, removal of RNA primer"/>
    <property type="evidence" value="ECO:0007669"/>
    <property type="project" value="TreeGrafter"/>
</dbReference>
<reference evidence="17 18" key="1">
    <citation type="journal article" date="2011" name="J. Bacteriol.">
        <title>Genome sequence of the obligate intracellular animal pathogen Chlamydia pecorum E58.</title>
        <authorList>
            <person name="Mojica S."/>
            <person name="Huot Creasy H."/>
            <person name="Daugherty S."/>
            <person name="Read T.D."/>
            <person name="Kim T."/>
            <person name="Kaltenboeck B."/>
            <person name="Bavoil P."/>
            <person name="Myers G.S."/>
        </authorList>
    </citation>
    <scope>NUCLEOTIDE SEQUENCE [LARGE SCALE GENOMIC DNA]</scope>
    <source>
        <strain evidence="17 18">E58</strain>
    </source>
</reference>
<dbReference type="GO" id="GO:0005737">
    <property type="term" value="C:cytoplasm"/>
    <property type="evidence" value="ECO:0007669"/>
    <property type="project" value="UniProtKB-SubCell"/>
</dbReference>
<evidence type="ECO:0000256" key="7">
    <source>
        <dbReference type="ARBA" id="ARBA00021407"/>
    </source>
</evidence>
<name>A0AA34WI50_CHLPE</name>
<evidence type="ECO:0000256" key="12">
    <source>
        <dbReference type="ARBA" id="ARBA00022801"/>
    </source>
</evidence>
<comment type="similarity">
    <text evidence="5 14">Belongs to the RNase HII family. RnhC subfamily.</text>
</comment>
<dbReference type="InterPro" id="IPR024567">
    <property type="entry name" value="RNase_HII/HIII_dom"/>
</dbReference>
<evidence type="ECO:0000256" key="13">
    <source>
        <dbReference type="ARBA" id="ARBA00022842"/>
    </source>
</evidence>
<comment type="function">
    <text evidence="3 14">Endonuclease that specifically degrades the RNA of RNA-DNA hybrids.</text>
</comment>
<keyword evidence="11 14" id="KW-0255">Endonuclease</keyword>
<evidence type="ECO:0000256" key="9">
    <source>
        <dbReference type="ARBA" id="ARBA00022722"/>
    </source>
</evidence>
<dbReference type="AlphaFoldDB" id="A0AA34WI50"/>
<dbReference type="Gene3D" id="3.30.310.10">
    <property type="entry name" value="TATA-Binding Protein"/>
    <property type="match status" value="1"/>
</dbReference>
<evidence type="ECO:0000256" key="5">
    <source>
        <dbReference type="ARBA" id="ARBA00008378"/>
    </source>
</evidence>
<dbReference type="InterPro" id="IPR024568">
    <property type="entry name" value="RNase_HIII_N"/>
</dbReference>
<dbReference type="GO" id="GO:0000287">
    <property type="term" value="F:magnesium ion binding"/>
    <property type="evidence" value="ECO:0007669"/>
    <property type="project" value="UniProtKB-UniRule"/>
</dbReference>
<dbReference type="Gene3D" id="3.30.420.10">
    <property type="entry name" value="Ribonuclease H-like superfamily/Ribonuclease H"/>
    <property type="match status" value="1"/>
</dbReference>
<dbReference type="InterPro" id="IPR012337">
    <property type="entry name" value="RNaseH-like_sf"/>
</dbReference>
<evidence type="ECO:0000256" key="10">
    <source>
        <dbReference type="ARBA" id="ARBA00022723"/>
    </source>
</evidence>
<evidence type="ECO:0000256" key="6">
    <source>
        <dbReference type="ARBA" id="ARBA00012180"/>
    </source>
</evidence>
<dbReference type="EMBL" id="CP002608">
    <property type="protein sequence ID" value="AEB41595.1"/>
    <property type="molecule type" value="Genomic_DNA"/>
</dbReference>
<evidence type="ECO:0000256" key="3">
    <source>
        <dbReference type="ARBA" id="ARBA00004065"/>
    </source>
</evidence>
<evidence type="ECO:0000313" key="18">
    <source>
        <dbReference type="Proteomes" id="UP000008305"/>
    </source>
</evidence>
<comment type="cofactor">
    <cofactor evidence="14 15">
        <name>Mn(2+)</name>
        <dbReference type="ChEBI" id="CHEBI:29035"/>
    </cofactor>
    <cofactor evidence="14 15">
        <name>Mg(2+)</name>
        <dbReference type="ChEBI" id="CHEBI:18420"/>
    </cofactor>
    <text evidence="14 15">Manganese or magnesium. Binds 1 divalent metal ion per monomer in the absence of substrate. May bind a second metal ion after substrate binding.</text>
</comment>
<dbReference type="RefSeq" id="WP_013712673.1">
    <property type="nucleotide sequence ID" value="NC_015408.1"/>
</dbReference>
<dbReference type="Proteomes" id="UP000008305">
    <property type="component" value="Chromosome"/>
</dbReference>
<feature type="binding site" evidence="14 15">
    <location>
        <position position="196"/>
    </location>
    <ligand>
        <name>a divalent metal cation</name>
        <dbReference type="ChEBI" id="CHEBI:60240"/>
    </ligand>
</feature>
<dbReference type="PANTHER" id="PTHR10954">
    <property type="entry name" value="RIBONUCLEASE H2 SUBUNIT A"/>
    <property type="match status" value="1"/>
</dbReference>